<keyword evidence="1 2" id="KW-0808">Transferase</keyword>
<dbReference type="InterPro" id="IPR023606">
    <property type="entry name" value="CoA-Trfase_III_dom_1_sf"/>
</dbReference>
<dbReference type="GO" id="GO:0008410">
    <property type="term" value="F:CoA-transferase activity"/>
    <property type="evidence" value="ECO:0007669"/>
    <property type="project" value="TreeGrafter"/>
</dbReference>
<dbReference type="Gene3D" id="3.40.50.10540">
    <property type="entry name" value="Crotonobetainyl-coa:carnitine coa-transferase, domain 1"/>
    <property type="match status" value="1"/>
</dbReference>
<evidence type="ECO:0000256" key="1">
    <source>
        <dbReference type="ARBA" id="ARBA00022679"/>
    </source>
</evidence>
<dbReference type="Gene3D" id="3.30.1540.10">
    <property type="entry name" value="formyl-coa transferase, domain 3"/>
    <property type="match status" value="1"/>
</dbReference>
<dbReference type="InterPro" id="IPR044855">
    <property type="entry name" value="CoA-Trfase_III_dom3_sf"/>
</dbReference>
<dbReference type="PANTHER" id="PTHR48207">
    <property type="entry name" value="SUCCINATE--HYDROXYMETHYLGLUTARATE COA-TRANSFERASE"/>
    <property type="match status" value="1"/>
</dbReference>
<gene>
    <name evidence="2" type="primary">yfdE_4</name>
    <name evidence="2" type="ORF">SDC9_88259</name>
</gene>
<dbReference type="InterPro" id="IPR003673">
    <property type="entry name" value="CoA-Trfase_fam_III"/>
</dbReference>
<dbReference type="SUPFAM" id="SSF89796">
    <property type="entry name" value="CoA-transferase family III (CaiB/BaiF)"/>
    <property type="match status" value="1"/>
</dbReference>
<dbReference type="InterPro" id="IPR050483">
    <property type="entry name" value="CoA-transferase_III_domain"/>
</dbReference>
<protein>
    <submittedName>
        <fullName evidence="2">Acetyl-CoA:oxalate CoA-transferase</fullName>
        <ecNumber evidence="2">2.8.3.19</ecNumber>
    </submittedName>
</protein>
<proteinExistence type="predicted"/>
<organism evidence="2">
    <name type="scientific">bioreactor metagenome</name>
    <dbReference type="NCBI Taxonomy" id="1076179"/>
    <lineage>
        <taxon>unclassified sequences</taxon>
        <taxon>metagenomes</taxon>
        <taxon>ecological metagenomes</taxon>
    </lineage>
</organism>
<sequence>MKDALQGILVIELGTVLTAPLAGMMLADLGARVIKVEHPEGGDPFRRHAGKLYSPHFAAYNRNKESIQLDLQSDAGKADLTKLLARADVLLDNFRAGVLPRLGFTDEVLKALNPRLIHCSITGFGAEGPYKDRPCYDAVALAISGLASQKLDPERPILNGPSLSDNITGMYAAYGILGALHGRERTGEGQRVEINMLEASIAFSPEGFSQFTRLGVAPNPMSRVAISQSYAFRCADGRLLAVHLSSVEKFWLAFVGTLQHPELLDDERFKTPALRTQHYALISDLVGKIFAELPYSEWEARLTAADVPFAPVKTVPEVMQDPQVQQLKPFYTIEHPEHGTLTSIHRPVKIGGERGPTTLAAPVLGEHTAAIRSEFELS</sequence>
<dbReference type="PANTHER" id="PTHR48207:SF3">
    <property type="entry name" value="SUCCINATE--HYDROXYMETHYLGLUTARATE COA-TRANSFERASE"/>
    <property type="match status" value="1"/>
</dbReference>
<dbReference type="AlphaFoldDB" id="A0A644ZVJ0"/>
<reference evidence="2" key="1">
    <citation type="submission" date="2019-08" db="EMBL/GenBank/DDBJ databases">
        <authorList>
            <person name="Kucharzyk K."/>
            <person name="Murdoch R.W."/>
            <person name="Higgins S."/>
            <person name="Loffler F."/>
        </authorList>
    </citation>
    <scope>NUCLEOTIDE SEQUENCE</scope>
</reference>
<evidence type="ECO:0000313" key="2">
    <source>
        <dbReference type="EMBL" id="MPM41604.1"/>
    </source>
</evidence>
<dbReference type="EMBL" id="VSSQ01009429">
    <property type="protein sequence ID" value="MPM41604.1"/>
    <property type="molecule type" value="Genomic_DNA"/>
</dbReference>
<name>A0A644ZVJ0_9ZZZZ</name>
<accession>A0A644ZVJ0</accession>
<dbReference type="EC" id="2.8.3.19" evidence="2"/>
<dbReference type="Pfam" id="PF02515">
    <property type="entry name" value="CoA_transf_3"/>
    <property type="match status" value="1"/>
</dbReference>
<comment type="caution">
    <text evidence="2">The sequence shown here is derived from an EMBL/GenBank/DDBJ whole genome shotgun (WGS) entry which is preliminary data.</text>
</comment>